<dbReference type="Gene3D" id="3.60.21.10">
    <property type="match status" value="1"/>
</dbReference>
<gene>
    <name evidence="1" type="ORF">CSSPJE1EN1_LOCUS27383</name>
</gene>
<dbReference type="SUPFAM" id="SSF56300">
    <property type="entry name" value="Metallo-dependent phosphatases"/>
    <property type="match status" value="1"/>
</dbReference>
<dbReference type="PANTHER" id="PTHR36303">
    <property type="entry name" value="2',3'-CYCLIC-NUCLEOTIDE 2'-PHOSPHODIESTERASE"/>
    <property type="match status" value="1"/>
</dbReference>
<name>A0ABP0VC27_9BRYO</name>
<dbReference type="InterPro" id="IPR029052">
    <property type="entry name" value="Metallo-depent_PP-like"/>
</dbReference>
<dbReference type="InterPro" id="IPR005235">
    <property type="entry name" value="YmdB-like"/>
</dbReference>
<accession>A0ABP0VC27</accession>
<evidence type="ECO:0000313" key="1">
    <source>
        <dbReference type="EMBL" id="CAK9252005.1"/>
    </source>
</evidence>
<organism evidence="1 2">
    <name type="scientific">Sphagnum jensenii</name>
    <dbReference type="NCBI Taxonomy" id="128206"/>
    <lineage>
        <taxon>Eukaryota</taxon>
        <taxon>Viridiplantae</taxon>
        <taxon>Streptophyta</taxon>
        <taxon>Embryophyta</taxon>
        <taxon>Bryophyta</taxon>
        <taxon>Sphagnophytina</taxon>
        <taxon>Sphagnopsida</taxon>
        <taxon>Sphagnales</taxon>
        <taxon>Sphagnaceae</taxon>
        <taxon>Sphagnum</taxon>
    </lineage>
</organism>
<protein>
    <recommendedName>
        <fullName evidence="3">Metallophosphoesterase</fullName>
    </recommendedName>
</protein>
<keyword evidence="2" id="KW-1185">Reference proteome</keyword>
<dbReference type="Proteomes" id="UP001497444">
    <property type="component" value="Unassembled WGS sequence"/>
</dbReference>
<proteinExistence type="predicted"/>
<evidence type="ECO:0008006" key="3">
    <source>
        <dbReference type="Google" id="ProtNLM"/>
    </source>
</evidence>
<reference evidence="1" key="1">
    <citation type="submission" date="2024-02" db="EMBL/GenBank/DDBJ databases">
        <authorList>
            <consortium name="ELIXIR-Norway"/>
            <consortium name="Elixir Norway"/>
        </authorList>
    </citation>
    <scope>NUCLEOTIDE SEQUENCE</scope>
</reference>
<dbReference type="PANTHER" id="PTHR36303:SF1">
    <property type="entry name" value="2',3'-CYCLIC-NUCLEOTIDE 2'-PHOSPHODIESTERASE"/>
    <property type="match status" value="1"/>
</dbReference>
<sequence length="217" mass="23879">MCEDFFAHGVDVITTGNHAWDQRQIIPYMATTTRVLRPANYPEHPSHKVPGRAVTVVESRKKPGLRLGVIQVMGRVFMDALDCPFRAADREVEKLDDLGIECILIDFHGEASSEKQAFAHYLDGRVSAVVGSHSHVQTADERILPSGTAAITDVGMTGCFDSVIGVKKEISIQKFLTKRPMKYEPAEGPGGYGAVLIDIDEQTGLSRSILRFREAIV</sequence>
<dbReference type="Pfam" id="PF13277">
    <property type="entry name" value="YmdB"/>
    <property type="match status" value="1"/>
</dbReference>
<dbReference type="EMBL" id="CAXAQS010000539">
    <property type="protein sequence ID" value="CAK9252005.1"/>
    <property type="molecule type" value="Genomic_DNA"/>
</dbReference>
<evidence type="ECO:0000313" key="2">
    <source>
        <dbReference type="Proteomes" id="UP001497444"/>
    </source>
</evidence>
<comment type="caution">
    <text evidence="1">The sequence shown here is derived from an EMBL/GenBank/DDBJ whole genome shotgun (WGS) entry which is preliminary data.</text>
</comment>